<accession>A0A392MIJ0</accession>
<dbReference type="Proteomes" id="UP000265520">
    <property type="component" value="Unassembled WGS sequence"/>
</dbReference>
<dbReference type="AlphaFoldDB" id="A0A392MIJ0"/>
<keyword evidence="2" id="KW-1185">Reference proteome</keyword>
<protein>
    <submittedName>
        <fullName evidence="1">Uncharacterized protein</fullName>
    </submittedName>
</protein>
<evidence type="ECO:0000313" key="2">
    <source>
        <dbReference type="Proteomes" id="UP000265520"/>
    </source>
</evidence>
<comment type="caution">
    <text evidence="1">The sequence shown here is derived from an EMBL/GenBank/DDBJ whole genome shotgun (WGS) entry which is preliminary data.</text>
</comment>
<evidence type="ECO:0000313" key="1">
    <source>
        <dbReference type="EMBL" id="MCH86879.1"/>
    </source>
</evidence>
<gene>
    <name evidence="1" type="ORF">A2U01_0007739</name>
</gene>
<name>A0A392MIJ0_9FABA</name>
<reference evidence="1 2" key="1">
    <citation type="journal article" date="2018" name="Front. Plant Sci.">
        <title>Red Clover (Trifolium pratense) and Zigzag Clover (T. medium) - A Picture of Genomic Similarities and Differences.</title>
        <authorList>
            <person name="Dluhosova J."/>
            <person name="Istvanek J."/>
            <person name="Nedelnik J."/>
            <person name="Repkova J."/>
        </authorList>
    </citation>
    <scope>NUCLEOTIDE SEQUENCE [LARGE SCALE GENOMIC DNA]</scope>
    <source>
        <strain evidence="2">cv. 10/8</strain>
        <tissue evidence="1">Leaf</tissue>
    </source>
</reference>
<sequence>MLEAVYLDSEGYIPALEPHKDEAGQNQHPPIKVMTWVSLEEYPDTY</sequence>
<organism evidence="1 2">
    <name type="scientific">Trifolium medium</name>
    <dbReference type="NCBI Taxonomy" id="97028"/>
    <lineage>
        <taxon>Eukaryota</taxon>
        <taxon>Viridiplantae</taxon>
        <taxon>Streptophyta</taxon>
        <taxon>Embryophyta</taxon>
        <taxon>Tracheophyta</taxon>
        <taxon>Spermatophyta</taxon>
        <taxon>Magnoliopsida</taxon>
        <taxon>eudicotyledons</taxon>
        <taxon>Gunneridae</taxon>
        <taxon>Pentapetalae</taxon>
        <taxon>rosids</taxon>
        <taxon>fabids</taxon>
        <taxon>Fabales</taxon>
        <taxon>Fabaceae</taxon>
        <taxon>Papilionoideae</taxon>
        <taxon>50 kb inversion clade</taxon>
        <taxon>NPAAA clade</taxon>
        <taxon>Hologalegina</taxon>
        <taxon>IRL clade</taxon>
        <taxon>Trifolieae</taxon>
        <taxon>Trifolium</taxon>
    </lineage>
</organism>
<proteinExistence type="predicted"/>
<dbReference type="EMBL" id="LXQA010011112">
    <property type="protein sequence ID" value="MCH86879.1"/>
    <property type="molecule type" value="Genomic_DNA"/>
</dbReference>